<sequence>MAGKLFSSLLAQGLLFLSMSLSRLLQSFKSPFPS</sequence>
<dbReference type="AlphaFoldDB" id="A0A061S1G1"/>
<evidence type="ECO:0000313" key="1">
    <source>
        <dbReference type="EMBL" id="JAC79002.1"/>
    </source>
</evidence>
<name>A0A061S1G1_9CHLO</name>
<accession>A0A061S1G1</accession>
<organism evidence="1">
    <name type="scientific">Tetraselmis sp. GSL018</name>
    <dbReference type="NCBI Taxonomy" id="582737"/>
    <lineage>
        <taxon>Eukaryota</taxon>
        <taxon>Viridiplantae</taxon>
        <taxon>Chlorophyta</taxon>
        <taxon>core chlorophytes</taxon>
        <taxon>Chlorodendrophyceae</taxon>
        <taxon>Chlorodendrales</taxon>
        <taxon>Chlorodendraceae</taxon>
        <taxon>Tetraselmis</taxon>
    </lineage>
</organism>
<gene>
    <name evidence="1" type="ORF">TSPGSL018_13789</name>
</gene>
<proteinExistence type="predicted"/>
<protein>
    <submittedName>
        <fullName evidence="1">Uncharacterized protein</fullName>
    </submittedName>
</protein>
<dbReference type="EMBL" id="GBEZ01006395">
    <property type="protein sequence ID" value="JAC79002.1"/>
    <property type="molecule type" value="Transcribed_RNA"/>
</dbReference>
<reference evidence="1" key="1">
    <citation type="submission" date="2014-05" db="EMBL/GenBank/DDBJ databases">
        <title>The transcriptome of the halophilic microalga Tetraselmis sp. GSL018 isolated from the Great Salt Lake, Utah.</title>
        <authorList>
            <person name="Jinkerson R.E."/>
            <person name="D'Adamo S."/>
            <person name="Posewitz M.C."/>
        </authorList>
    </citation>
    <scope>NUCLEOTIDE SEQUENCE</scope>
    <source>
        <strain evidence="1">GSL018</strain>
    </source>
</reference>